<dbReference type="AlphaFoldDB" id="A0A9W4GYC5"/>
<sequence length="56" mass="6068">MRLFPLQGHPKRIIPPRPPSAAVLAAVVRVCDVHFSGPPRCADSSRSVRPRVARAA</sequence>
<gene>
    <name evidence="1" type="ORF">SBRY_130031</name>
</gene>
<evidence type="ECO:0000313" key="1">
    <source>
        <dbReference type="EMBL" id="CAG7618936.1"/>
    </source>
</evidence>
<dbReference type="Proteomes" id="UP001153328">
    <property type="component" value="Unassembled WGS sequence"/>
</dbReference>
<protein>
    <submittedName>
        <fullName evidence="1">Uncharacterized protein</fullName>
    </submittedName>
</protein>
<keyword evidence="2" id="KW-1185">Reference proteome</keyword>
<name>A0A9W4GYC5_9ACTN</name>
<accession>A0A9W4GYC5</accession>
<evidence type="ECO:0000313" key="2">
    <source>
        <dbReference type="Proteomes" id="UP001153328"/>
    </source>
</evidence>
<proteinExistence type="predicted"/>
<reference evidence="1" key="1">
    <citation type="submission" date="2021-06" db="EMBL/GenBank/DDBJ databases">
        <authorList>
            <person name="Arsene-Ploetze F."/>
        </authorList>
    </citation>
    <scope>NUCLEOTIDE SEQUENCE</scope>
    <source>
        <strain evidence="1">SBRY1</strain>
    </source>
</reference>
<comment type="caution">
    <text evidence="1">The sequence shown here is derived from an EMBL/GenBank/DDBJ whole genome shotgun (WGS) entry which is preliminary data.</text>
</comment>
<organism evidence="1 2">
    <name type="scientific">Actinacidiphila bryophytorum</name>
    <dbReference type="NCBI Taxonomy" id="1436133"/>
    <lineage>
        <taxon>Bacteria</taxon>
        <taxon>Bacillati</taxon>
        <taxon>Actinomycetota</taxon>
        <taxon>Actinomycetes</taxon>
        <taxon>Kitasatosporales</taxon>
        <taxon>Streptomycetaceae</taxon>
        <taxon>Actinacidiphila</taxon>
    </lineage>
</organism>
<dbReference type="EMBL" id="CAJVAX010000005">
    <property type="protein sequence ID" value="CAG7618936.1"/>
    <property type="molecule type" value="Genomic_DNA"/>
</dbReference>